<dbReference type="InterPro" id="IPR036890">
    <property type="entry name" value="HATPase_C_sf"/>
</dbReference>
<dbReference type="EC" id="2.7.13.3" evidence="2"/>
<evidence type="ECO:0000256" key="3">
    <source>
        <dbReference type="ARBA" id="ARBA00022553"/>
    </source>
</evidence>
<dbReference type="InterPro" id="IPR004358">
    <property type="entry name" value="Sig_transdc_His_kin-like_C"/>
</dbReference>
<dbReference type="InterPro" id="IPR003018">
    <property type="entry name" value="GAF"/>
</dbReference>
<dbReference type="InterPro" id="IPR005467">
    <property type="entry name" value="His_kinase_dom"/>
</dbReference>
<evidence type="ECO:0000313" key="6">
    <source>
        <dbReference type="Proteomes" id="UP000308528"/>
    </source>
</evidence>
<evidence type="ECO:0000313" key="5">
    <source>
        <dbReference type="EMBL" id="THH40505.1"/>
    </source>
</evidence>
<dbReference type="Proteomes" id="UP000308528">
    <property type="component" value="Unassembled WGS sequence"/>
</dbReference>
<dbReference type="Gene3D" id="3.30.565.10">
    <property type="entry name" value="Histidine kinase-like ATPase, C-terminal domain"/>
    <property type="match status" value="1"/>
</dbReference>
<dbReference type="InterPro" id="IPR003594">
    <property type="entry name" value="HATPase_dom"/>
</dbReference>
<dbReference type="InterPro" id="IPR003661">
    <property type="entry name" value="HisK_dim/P_dom"/>
</dbReference>
<dbReference type="InterPro" id="IPR036097">
    <property type="entry name" value="HisK_dim/P_sf"/>
</dbReference>
<dbReference type="PANTHER" id="PTHR43102:SF2">
    <property type="entry name" value="GAF DOMAIN-CONTAINING PROTEIN"/>
    <property type="match status" value="1"/>
</dbReference>
<dbReference type="SUPFAM" id="SSF55874">
    <property type="entry name" value="ATPase domain of HSP90 chaperone/DNA topoisomerase II/histidine kinase"/>
    <property type="match status" value="1"/>
</dbReference>
<dbReference type="EMBL" id="SRSF01000002">
    <property type="protein sequence ID" value="THH40505.1"/>
    <property type="molecule type" value="Genomic_DNA"/>
</dbReference>
<keyword evidence="3" id="KW-0597">Phosphoprotein</keyword>
<protein>
    <recommendedName>
        <fullName evidence="2">histidine kinase</fullName>
        <ecNumber evidence="2">2.7.13.3</ecNumber>
    </recommendedName>
</protein>
<dbReference type="PROSITE" id="PS50109">
    <property type="entry name" value="HIS_KIN"/>
    <property type="match status" value="1"/>
</dbReference>
<dbReference type="Gene3D" id="1.10.287.130">
    <property type="match status" value="1"/>
</dbReference>
<dbReference type="SUPFAM" id="SSF55781">
    <property type="entry name" value="GAF domain-like"/>
    <property type="match status" value="1"/>
</dbReference>
<dbReference type="SMART" id="SM00387">
    <property type="entry name" value="HATPase_c"/>
    <property type="match status" value="1"/>
</dbReference>
<dbReference type="InterPro" id="IPR029016">
    <property type="entry name" value="GAF-like_dom_sf"/>
</dbReference>
<accession>A0A4S4NNB8</accession>
<dbReference type="Pfam" id="PF00512">
    <property type="entry name" value="HisKA"/>
    <property type="match status" value="1"/>
</dbReference>
<evidence type="ECO:0000256" key="1">
    <source>
        <dbReference type="ARBA" id="ARBA00000085"/>
    </source>
</evidence>
<dbReference type="Pfam" id="PF02518">
    <property type="entry name" value="HATPase_c"/>
    <property type="match status" value="1"/>
</dbReference>
<keyword evidence="5" id="KW-0808">Transferase</keyword>
<dbReference type="AlphaFoldDB" id="A0A4S4NNB8"/>
<keyword evidence="6" id="KW-1185">Reference proteome</keyword>
<dbReference type="GO" id="GO:0000155">
    <property type="term" value="F:phosphorelay sensor kinase activity"/>
    <property type="evidence" value="ECO:0007669"/>
    <property type="project" value="InterPro"/>
</dbReference>
<dbReference type="PANTHER" id="PTHR43102">
    <property type="entry name" value="SLR1143 PROTEIN"/>
    <property type="match status" value="1"/>
</dbReference>
<dbReference type="Pfam" id="PF01590">
    <property type="entry name" value="GAF"/>
    <property type="match status" value="1"/>
</dbReference>
<keyword evidence="5" id="KW-0418">Kinase</keyword>
<dbReference type="OrthoDB" id="9811889at2"/>
<reference evidence="5 6" key="1">
    <citation type="submission" date="2019-04" db="EMBL/GenBank/DDBJ databases">
        <title>Lewinella litorea sp. nov., isolated from a marine sand.</title>
        <authorList>
            <person name="Yoon J.-H."/>
        </authorList>
    </citation>
    <scope>NUCLEOTIDE SEQUENCE [LARGE SCALE GENOMIC DNA]</scope>
    <source>
        <strain evidence="5 6">HSMS-39</strain>
    </source>
</reference>
<dbReference type="CDD" id="cd00082">
    <property type="entry name" value="HisKA"/>
    <property type="match status" value="1"/>
</dbReference>
<feature type="domain" description="Histidine kinase" evidence="4">
    <location>
        <begin position="204"/>
        <end position="416"/>
    </location>
</feature>
<dbReference type="SMART" id="SM00065">
    <property type="entry name" value="GAF"/>
    <property type="match status" value="1"/>
</dbReference>
<evidence type="ECO:0000259" key="4">
    <source>
        <dbReference type="PROSITE" id="PS50109"/>
    </source>
</evidence>
<dbReference type="PRINTS" id="PR00344">
    <property type="entry name" value="BCTRLSENSOR"/>
</dbReference>
<organism evidence="5 6">
    <name type="scientific">Neolewinella litorea</name>
    <dbReference type="NCBI Taxonomy" id="2562452"/>
    <lineage>
        <taxon>Bacteria</taxon>
        <taxon>Pseudomonadati</taxon>
        <taxon>Bacteroidota</taxon>
        <taxon>Saprospiria</taxon>
        <taxon>Saprospirales</taxon>
        <taxon>Lewinellaceae</taxon>
        <taxon>Neolewinella</taxon>
    </lineage>
</organism>
<dbReference type="CDD" id="cd00075">
    <property type="entry name" value="HATPase"/>
    <property type="match status" value="1"/>
</dbReference>
<dbReference type="SMART" id="SM00388">
    <property type="entry name" value="HisKA"/>
    <property type="match status" value="1"/>
</dbReference>
<proteinExistence type="predicted"/>
<gene>
    <name evidence="5" type="ORF">E4021_07150</name>
</gene>
<dbReference type="Gene3D" id="3.30.450.40">
    <property type="match status" value="1"/>
</dbReference>
<comment type="catalytic activity">
    <reaction evidence="1">
        <text>ATP + protein L-histidine = ADP + protein N-phospho-L-histidine.</text>
        <dbReference type="EC" id="2.7.13.3"/>
    </reaction>
</comment>
<evidence type="ECO:0000256" key="2">
    <source>
        <dbReference type="ARBA" id="ARBA00012438"/>
    </source>
</evidence>
<sequence>MRPSPNTISFNYLCPVMPPTPENEAQRLANLRKYAILDSLPEDEFDDLTAIAAQICGTPVSLITLVDEDRQWFKSALGAPEGMTGSPRDIALCAYNILEPETTMVVPDARLDPRFANNELVIKDPNVVFYAGVPLISREGYALGSLCVIDHEPRQLADSQLRALEQLARQVIKLFELRHALAEAEQNSRDREQAYRILRDFSHVIAHDLKAPLRNIRQAGELLEEDYLKLLPEDGAELLRMIQERAVDASMMIDGVLRYSQVTRSLQDAHEEVVVQHCIDQALRQLGKPAECKVEYVGEVKQLYTSSIALLQTVQNLIGNAVKFNDKEDCRIVIDCVHEPGQWYTFTVEDNGPGIPPQNLNLIFRLFHSAGAGKTQSHGVGLSIVKRLIEAIGGSITVASTVGEGTKFTFKIPDRK</sequence>
<dbReference type="SUPFAM" id="SSF47384">
    <property type="entry name" value="Homodimeric domain of signal transducing histidine kinase"/>
    <property type="match status" value="1"/>
</dbReference>
<comment type="caution">
    <text evidence="5">The sequence shown here is derived from an EMBL/GenBank/DDBJ whole genome shotgun (WGS) entry which is preliminary data.</text>
</comment>
<name>A0A4S4NNB8_9BACT</name>